<dbReference type="InterPro" id="IPR003737">
    <property type="entry name" value="GlcNAc_PI_deacetylase-related"/>
</dbReference>
<keyword evidence="2" id="KW-1185">Reference proteome</keyword>
<dbReference type="EMBL" id="FNFO01000006">
    <property type="protein sequence ID" value="SDL46214.1"/>
    <property type="molecule type" value="Genomic_DNA"/>
</dbReference>
<dbReference type="AlphaFoldDB" id="A0A1G9K9W0"/>
<gene>
    <name evidence="1" type="ORF">SAMN05421823_10690</name>
</gene>
<dbReference type="GO" id="GO:0016811">
    <property type="term" value="F:hydrolase activity, acting on carbon-nitrogen (but not peptide) bonds, in linear amides"/>
    <property type="evidence" value="ECO:0007669"/>
    <property type="project" value="TreeGrafter"/>
</dbReference>
<evidence type="ECO:0000313" key="2">
    <source>
        <dbReference type="Proteomes" id="UP000198510"/>
    </source>
</evidence>
<dbReference type="Gene3D" id="3.40.50.10320">
    <property type="entry name" value="LmbE-like"/>
    <property type="match status" value="1"/>
</dbReference>
<dbReference type="GO" id="GO:0071793">
    <property type="term" value="P:bacillithiol biosynthetic process"/>
    <property type="evidence" value="ECO:0007669"/>
    <property type="project" value="InterPro"/>
</dbReference>
<sequence length="238" mass="26915">MKLDILVIAAHPDDAELCCGGTILAHVQQGYKVGIIDLTRGELGTRGTPDLREREAAEAARLMGIQVRENLCFADGFFRNDEAHQRALARAIREYQPDIVLTNAVHDRHPDHGRGAELVSDACFVSGLRRVETESRGRKQAPWRPTAVYHFIQDRHIVPDFVMDVTPFWDRKMECLRAYASQFHDPSSNEPITHISTADFFPFIEARAREFGHAIGVTYGEGFTKERYLGVSNLFHLI</sequence>
<dbReference type="PANTHER" id="PTHR12993">
    <property type="entry name" value="N-ACETYLGLUCOSAMINYL-PHOSPHATIDYLINOSITOL DE-N-ACETYLASE-RELATED"/>
    <property type="match status" value="1"/>
</dbReference>
<dbReference type="RefSeq" id="WP_089683750.1">
    <property type="nucleotide sequence ID" value="NZ_FNFO01000006.1"/>
</dbReference>
<name>A0A1G9K9W0_9BACT</name>
<dbReference type="PANTHER" id="PTHR12993:SF30">
    <property type="entry name" value="N-ACETYL-ALPHA-D-GLUCOSAMINYL L-MALATE DEACETYLASE 1"/>
    <property type="match status" value="1"/>
</dbReference>
<accession>A0A1G9K9W0</accession>
<dbReference type="OrthoDB" id="9778719at2"/>
<dbReference type="Proteomes" id="UP000198510">
    <property type="component" value="Unassembled WGS sequence"/>
</dbReference>
<dbReference type="STRING" id="1075417.SAMN05421823_10690"/>
<dbReference type="InterPro" id="IPR024078">
    <property type="entry name" value="LmbE-like_dom_sf"/>
</dbReference>
<reference evidence="1 2" key="1">
    <citation type="submission" date="2016-10" db="EMBL/GenBank/DDBJ databases">
        <authorList>
            <person name="de Groot N.N."/>
        </authorList>
    </citation>
    <scope>NUCLEOTIDE SEQUENCE [LARGE SCALE GENOMIC DNA]</scope>
    <source>
        <strain evidence="1 2">DSM 25186</strain>
    </source>
</reference>
<protein>
    <submittedName>
        <fullName evidence="1">Bacillithiol biosynthesis deacetylase BshB1</fullName>
    </submittedName>
</protein>
<dbReference type="InterPro" id="IPR023842">
    <property type="entry name" value="Bacillithiol_biosynth_BshB1"/>
</dbReference>
<proteinExistence type="predicted"/>
<dbReference type="SUPFAM" id="SSF102588">
    <property type="entry name" value="LmbE-like"/>
    <property type="match status" value="1"/>
</dbReference>
<organism evidence="1 2">
    <name type="scientific">Catalinimonas alkaloidigena</name>
    <dbReference type="NCBI Taxonomy" id="1075417"/>
    <lineage>
        <taxon>Bacteria</taxon>
        <taxon>Pseudomonadati</taxon>
        <taxon>Bacteroidota</taxon>
        <taxon>Cytophagia</taxon>
        <taxon>Cytophagales</taxon>
        <taxon>Catalimonadaceae</taxon>
        <taxon>Catalinimonas</taxon>
    </lineage>
</organism>
<dbReference type="Pfam" id="PF02585">
    <property type="entry name" value="PIG-L"/>
    <property type="match status" value="1"/>
</dbReference>
<dbReference type="NCBIfam" id="TIGR04001">
    <property type="entry name" value="thiol_BshB1"/>
    <property type="match status" value="1"/>
</dbReference>
<evidence type="ECO:0000313" key="1">
    <source>
        <dbReference type="EMBL" id="SDL46214.1"/>
    </source>
</evidence>
<dbReference type="GO" id="GO:0019213">
    <property type="term" value="F:deacetylase activity"/>
    <property type="evidence" value="ECO:0007669"/>
    <property type="project" value="InterPro"/>
</dbReference>